<dbReference type="AlphaFoldDB" id="A0AAE3G8Y7"/>
<protein>
    <recommendedName>
        <fullName evidence="3">Helix-turn-helix domain-containing protein</fullName>
    </recommendedName>
</protein>
<dbReference type="Proteomes" id="UP001205843">
    <property type="component" value="Unassembled WGS sequence"/>
</dbReference>
<keyword evidence="2" id="KW-1185">Reference proteome</keyword>
<proteinExistence type="predicted"/>
<dbReference type="SUPFAM" id="SSF46955">
    <property type="entry name" value="Putative DNA-binding domain"/>
    <property type="match status" value="1"/>
</dbReference>
<evidence type="ECO:0000313" key="2">
    <source>
        <dbReference type="Proteomes" id="UP001205843"/>
    </source>
</evidence>
<name>A0AAE3G8Y7_9GAMM</name>
<evidence type="ECO:0000313" key="1">
    <source>
        <dbReference type="EMBL" id="MCP1676648.1"/>
    </source>
</evidence>
<reference evidence="1" key="1">
    <citation type="submission" date="2022-03" db="EMBL/GenBank/DDBJ databases">
        <title>Genomic Encyclopedia of Type Strains, Phase III (KMG-III): the genomes of soil and plant-associated and newly described type strains.</title>
        <authorList>
            <person name="Whitman W."/>
        </authorList>
    </citation>
    <scope>NUCLEOTIDE SEQUENCE</scope>
    <source>
        <strain evidence="1">ANL 6-2</strain>
    </source>
</reference>
<sequence length="90" mass="10325">MRDTEQAVQTQQKSPYAEDGYQEGHLNIVGFDELVPVAIAAKITGLSSRSLRRLVFDGQLPVYRYAPNSARYLVRDLVEWTEERRIEPSK</sequence>
<comment type="caution">
    <text evidence="1">The sequence shown here is derived from an EMBL/GenBank/DDBJ whole genome shotgun (WGS) entry which is preliminary data.</text>
</comment>
<dbReference type="InterPro" id="IPR009061">
    <property type="entry name" value="DNA-bd_dom_put_sf"/>
</dbReference>
<accession>A0AAE3G8Y7</accession>
<organism evidence="1 2">
    <name type="scientific">Natronocella acetinitrilica</name>
    <dbReference type="NCBI Taxonomy" id="414046"/>
    <lineage>
        <taxon>Bacteria</taxon>
        <taxon>Pseudomonadati</taxon>
        <taxon>Pseudomonadota</taxon>
        <taxon>Gammaproteobacteria</taxon>
        <taxon>Chromatiales</taxon>
        <taxon>Ectothiorhodospiraceae</taxon>
        <taxon>Natronocella</taxon>
    </lineage>
</organism>
<evidence type="ECO:0008006" key="3">
    <source>
        <dbReference type="Google" id="ProtNLM"/>
    </source>
</evidence>
<gene>
    <name evidence="1" type="ORF">J2T57_003819</name>
</gene>
<dbReference type="EMBL" id="JALJXV010000010">
    <property type="protein sequence ID" value="MCP1676648.1"/>
    <property type="molecule type" value="Genomic_DNA"/>
</dbReference>